<organism evidence="1 2">
    <name type="scientific">Mya arenaria</name>
    <name type="common">Soft-shell clam</name>
    <dbReference type="NCBI Taxonomy" id="6604"/>
    <lineage>
        <taxon>Eukaryota</taxon>
        <taxon>Metazoa</taxon>
        <taxon>Spiralia</taxon>
        <taxon>Lophotrochozoa</taxon>
        <taxon>Mollusca</taxon>
        <taxon>Bivalvia</taxon>
        <taxon>Autobranchia</taxon>
        <taxon>Heteroconchia</taxon>
        <taxon>Euheterodonta</taxon>
        <taxon>Imparidentia</taxon>
        <taxon>Neoheterodontei</taxon>
        <taxon>Myida</taxon>
        <taxon>Myoidea</taxon>
        <taxon>Myidae</taxon>
        <taxon>Mya</taxon>
    </lineage>
</organism>
<dbReference type="EMBL" id="CP111016">
    <property type="protein sequence ID" value="WAR04541.1"/>
    <property type="molecule type" value="Genomic_DNA"/>
</dbReference>
<protein>
    <submittedName>
        <fullName evidence="1">Uncharacterized protein</fullName>
    </submittedName>
</protein>
<evidence type="ECO:0000313" key="1">
    <source>
        <dbReference type="EMBL" id="WAR04541.1"/>
    </source>
</evidence>
<sequence>MVARKEREVYRETLKEAADEMSSHVRAMGPVPVLSCPELVHGRKDQKLYLRCDVDSLAQLAEVVDKSSKNNIPVLNRKTDGSENWAW</sequence>
<dbReference type="Proteomes" id="UP001164746">
    <property type="component" value="Chromosome 5"/>
</dbReference>
<proteinExistence type="predicted"/>
<reference evidence="1" key="1">
    <citation type="submission" date="2022-11" db="EMBL/GenBank/DDBJ databases">
        <title>Centuries of genome instability and evolution in soft-shell clam transmissible cancer (bioRxiv).</title>
        <authorList>
            <person name="Hart S.F.M."/>
            <person name="Yonemitsu M.A."/>
            <person name="Giersch R.M."/>
            <person name="Beal B.F."/>
            <person name="Arriagada G."/>
            <person name="Davis B.W."/>
            <person name="Ostrander E.A."/>
            <person name="Goff S.P."/>
            <person name="Metzger M.J."/>
        </authorList>
    </citation>
    <scope>NUCLEOTIDE SEQUENCE</scope>
    <source>
        <strain evidence="1">MELC-2E11</strain>
        <tissue evidence="1">Siphon/mantle</tissue>
    </source>
</reference>
<keyword evidence="2" id="KW-1185">Reference proteome</keyword>
<gene>
    <name evidence="1" type="ORF">MAR_019910</name>
</gene>
<accession>A0ABY7EBL0</accession>
<evidence type="ECO:0000313" key="2">
    <source>
        <dbReference type="Proteomes" id="UP001164746"/>
    </source>
</evidence>
<name>A0ABY7EBL0_MYAAR</name>